<protein>
    <recommendedName>
        <fullName evidence="3">Winged helix-turn-helix domain-containing protein</fullName>
    </recommendedName>
</protein>
<evidence type="ECO:0008006" key="3">
    <source>
        <dbReference type="Google" id="ProtNLM"/>
    </source>
</evidence>
<evidence type="ECO:0000313" key="1">
    <source>
        <dbReference type="EMBL" id="OGC05303.1"/>
    </source>
</evidence>
<dbReference type="InterPro" id="IPR036388">
    <property type="entry name" value="WH-like_DNA-bd_sf"/>
</dbReference>
<dbReference type="AlphaFoldDB" id="A0A1F4RCV0"/>
<dbReference type="EMBL" id="METP01000046">
    <property type="protein sequence ID" value="OGC05303.1"/>
    <property type="molecule type" value="Genomic_DNA"/>
</dbReference>
<name>A0A1F4RCV0_UNCSA</name>
<gene>
    <name evidence="1" type="ORF">A3H38_02555</name>
</gene>
<evidence type="ECO:0000313" key="2">
    <source>
        <dbReference type="Proteomes" id="UP000176938"/>
    </source>
</evidence>
<organism evidence="1 2">
    <name type="scientific">candidate division WOR-1 bacterium RIFCSPLOWO2_02_FULL_46_20</name>
    <dbReference type="NCBI Taxonomy" id="1802567"/>
    <lineage>
        <taxon>Bacteria</taxon>
        <taxon>Bacillati</taxon>
        <taxon>Saganbacteria</taxon>
    </lineage>
</organism>
<dbReference type="Pfam" id="PF10771">
    <property type="entry name" value="DUF2582"/>
    <property type="match status" value="1"/>
</dbReference>
<sequence length="76" mass="8625">MQEQIGRTAGKVWETLGQKGEINMEMLPKVIKEKSEVTFQALGWLAHEGKIIYHKKGDKSFVALSLPEQEVFKTAH</sequence>
<comment type="caution">
    <text evidence="1">The sequence shown here is derived from an EMBL/GenBank/DDBJ whole genome shotgun (WGS) entry which is preliminary data.</text>
</comment>
<reference evidence="1 2" key="1">
    <citation type="journal article" date="2016" name="Nat. Commun.">
        <title>Thousands of microbial genomes shed light on interconnected biogeochemical processes in an aquifer system.</title>
        <authorList>
            <person name="Anantharaman K."/>
            <person name="Brown C.T."/>
            <person name="Hug L.A."/>
            <person name="Sharon I."/>
            <person name="Castelle C.J."/>
            <person name="Probst A.J."/>
            <person name="Thomas B.C."/>
            <person name="Singh A."/>
            <person name="Wilkins M.J."/>
            <person name="Karaoz U."/>
            <person name="Brodie E.L."/>
            <person name="Williams K.H."/>
            <person name="Hubbard S.S."/>
            <person name="Banfield J.F."/>
        </authorList>
    </citation>
    <scope>NUCLEOTIDE SEQUENCE [LARGE SCALE GENOMIC DNA]</scope>
</reference>
<dbReference type="InterPro" id="IPR019707">
    <property type="entry name" value="DUF2582"/>
</dbReference>
<dbReference type="Proteomes" id="UP000176938">
    <property type="component" value="Unassembled WGS sequence"/>
</dbReference>
<proteinExistence type="predicted"/>
<dbReference type="Gene3D" id="1.10.10.10">
    <property type="entry name" value="Winged helix-like DNA-binding domain superfamily/Winged helix DNA-binding domain"/>
    <property type="match status" value="1"/>
</dbReference>
<accession>A0A1F4RCV0</accession>